<accession>A0A060HMV2</accession>
<organism evidence="2 3">
    <name type="scientific">Nitrososphaera viennensis EN76</name>
    <dbReference type="NCBI Taxonomy" id="926571"/>
    <lineage>
        <taxon>Archaea</taxon>
        <taxon>Nitrososphaerota</taxon>
        <taxon>Nitrososphaeria</taxon>
        <taxon>Nitrososphaerales</taxon>
        <taxon>Nitrososphaeraceae</taxon>
        <taxon>Nitrososphaera</taxon>
    </lineage>
</organism>
<dbReference type="PRINTS" id="PR00420">
    <property type="entry name" value="RNGMNOXGNASE"/>
</dbReference>
<dbReference type="GeneID" id="74945596"/>
<feature type="domain" description="FAD-binding" evidence="1">
    <location>
        <begin position="4"/>
        <end position="159"/>
    </location>
</feature>
<keyword evidence="3" id="KW-1185">Reference proteome</keyword>
<dbReference type="RefSeq" id="WP_174405420.1">
    <property type="nucleotide sequence ID" value="NZ_CP007536.1"/>
</dbReference>
<dbReference type="PANTHER" id="PTHR42685:SF18">
    <property type="entry name" value="DIGERANYLGERANYLGLYCEROPHOSPHOLIPID REDUCTASE"/>
    <property type="match status" value="1"/>
</dbReference>
<dbReference type="NCBIfam" id="TIGR02032">
    <property type="entry name" value="GG-red-SF"/>
    <property type="match status" value="1"/>
</dbReference>
<dbReference type="PANTHER" id="PTHR42685">
    <property type="entry name" value="GERANYLGERANYL DIPHOSPHATE REDUCTASE"/>
    <property type="match status" value="1"/>
</dbReference>
<dbReference type="KEGG" id="nvn:NVIE_003360"/>
<evidence type="ECO:0000313" key="2">
    <source>
        <dbReference type="EMBL" id="AIC14527.1"/>
    </source>
</evidence>
<evidence type="ECO:0000259" key="1">
    <source>
        <dbReference type="Pfam" id="PF01494"/>
    </source>
</evidence>
<gene>
    <name evidence="2" type="ORF">NVIE_003360</name>
</gene>
<dbReference type="Gene3D" id="3.50.50.60">
    <property type="entry name" value="FAD/NAD(P)-binding domain"/>
    <property type="match status" value="1"/>
</dbReference>
<proteinExistence type="predicted"/>
<dbReference type="SUPFAM" id="SSF51905">
    <property type="entry name" value="FAD/NAD(P)-binding domain"/>
    <property type="match status" value="1"/>
</dbReference>
<sequence length="388" mass="41610">MSHFDVIVAGGSISGLVAAREAARAGITVAVLEEDAEIGTPEHCGGLVSMEGMKNLGIVPDASAVENSRIKRARILSPSNGFELSAEKQKVVVLDRRALDKQVALQAQRAGADIRVKCSVRSFSQEGKRFVVKTSEGDLTSDYFIDARGVASIIGRNRDGVLSSAQYEVFAPWIERDAIEVAFDSEKYPGFFAWMIPTGDGRGKVGVAGKGINAANTLKSYMDKKGPHSIVRKVYAPIWVMGPIDNFVSGRTVVVGDAAGQTKPTTAGGIYTCGMGGLLAGRAIAKAIAEKGDDDDDGLLGKYQKDWSSMFGEEFSKMLTARRLLERLDNKALDELFSAIPQDKLEEVSSTGDFDFHATALAKILDVKSASRMAKALLGNEIRRLVDG</sequence>
<dbReference type="HOGENOM" id="CLU_024648_0_1_2"/>
<dbReference type="InterPro" id="IPR002938">
    <property type="entry name" value="FAD-bd"/>
</dbReference>
<dbReference type="Pfam" id="PF01494">
    <property type="entry name" value="FAD_binding_3"/>
    <property type="match status" value="1"/>
</dbReference>
<dbReference type="STRING" id="926571.NVIE_003360"/>
<dbReference type="EMBL" id="CP007536">
    <property type="protein sequence ID" value="AIC14527.1"/>
    <property type="molecule type" value="Genomic_DNA"/>
</dbReference>
<evidence type="ECO:0000313" key="3">
    <source>
        <dbReference type="Proteomes" id="UP000027093"/>
    </source>
</evidence>
<dbReference type="InterPro" id="IPR011777">
    <property type="entry name" value="Geranylgeranyl_Rdtase_fam"/>
</dbReference>
<dbReference type="InterPro" id="IPR036188">
    <property type="entry name" value="FAD/NAD-bd_sf"/>
</dbReference>
<reference evidence="2 3" key="1">
    <citation type="journal article" date="2014" name="Int. J. Syst. Evol. Microbiol.">
        <title>Nitrososphaera viennensis gen. nov., sp. nov., an aerobic and mesophilic, ammonia-oxidizing archaeon from soil and a member of the archaeal phylum Thaumarchaeota.</title>
        <authorList>
            <person name="Stieglmeier M."/>
            <person name="Klingl A."/>
            <person name="Alves R.J."/>
            <person name="Rittmann S.K."/>
            <person name="Melcher M."/>
            <person name="Leisch N."/>
            <person name="Schleper C."/>
        </authorList>
    </citation>
    <scope>NUCLEOTIDE SEQUENCE [LARGE SCALE GENOMIC DNA]</scope>
    <source>
        <strain evidence="2">EN76</strain>
    </source>
</reference>
<dbReference type="Gene3D" id="3.30.9.10">
    <property type="entry name" value="D-Amino Acid Oxidase, subunit A, domain 2"/>
    <property type="match status" value="1"/>
</dbReference>
<dbReference type="GO" id="GO:0016628">
    <property type="term" value="F:oxidoreductase activity, acting on the CH-CH group of donors, NAD or NADP as acceptor"/>
    <property type="evidence" value="ECO:0007669"/>
    <property type="project" value="InterPro"/>
</dbReference>
<protein>
    <submittedName>
        <fullName evidence="2">Geranylgeranyl reductase family protein</fullName>
    </submittedName>
</protein>
<dbReference type="Proteomes" id="UP000027093">
    <property type="component" value="Chromosome"/>
</dbReference>
<dbReference type="InterPro" id="IPR050407">
    <property type="entry name" value="Geranylgeranyl_reductase"/>
</dbReference>
<dbReference type="GO" id="GO:0071949">
    <property type="term" value="F:FAD binding"/>
    <property type="evidence" value="ECO:0007669"/>
    <property type="project" value="InterPro"/>
</dbReference>
<name>A0A060HMV2_9ARCH</name>
<dbReference type="AlphaFoldDB" id="A0A060HMV2"/>
<dbReference type="OrthoDB" id="46008at2157"/>